<dbReference type="RefSeq" id="XP_032322769.1">
    <property type="nucleotide sequence ID" value="XM_032466878.1"/>
</dbReference>
<evidence type="ECO:0000313" key="5">
    <source>
        <dbReference type="RefSeq" id="XP_032322771.1"/>
    </source>
</evidence>
<dbReference type="RefSeq" id="XP_032322771.1">
    <property type="nucleotide sequence ID" value="XM_032466880.1"/>
</dbReference>
<sequence>MSVGVRGGVQASEAGVFVSRRNWDSRHAHSANTGDASCSRAVLGTGGRRRRNVWPRAWWEGSATCAKRAGASSPGALALPPWSLAQRADSRMLAARGSRGHTPWRGRRPPAPRASGFLGTCSPVASKFALVPVQAQLQLLPLLGEAQPLWSVCCGWSPQPRAPSVEGASKGSLGMGVITNSCSFLEVPRTHSTGVGVRGSHTEFCFCFFFKIRDLCGESVCWGRGVLTAQATEFGRRSVGPHPRNARLDRSLESSPFQGRREAGTVPADTQEMEKLAQLGLRMLQSQGGAVATISAPCSPGLTPARSLSH</sequence>
<feature type="region of interest" description="Disordered" evidence="1">
    <location>
        <begin position="238"/>
        <end position="266"/>
    </location>
</feature>
<evidence type="ECO:0000313" key="2">
    <source>
        <dbReference type="Proteomes" id="UP000694856"/>
    </source>
</evidence>
<dbReference type="KEGG" id="cfr:106729181"/>
<reference evidence="3 4" key="1">
    <citation type="submission" date="2025-04" db="UniProtKB">
        <authorList>
            <consortium name="RefSeq"/>
        </authorList>
    </citation>
    <scope>IDENTIFICATION</scope>
    <source>
        <tissue evidence="3 4">Ear skin</tissue>
    </source>
</reference>
<evidence type="ECO:0000313" key="4">
    <source>
        <dbReference type="RefSeq" id="XP_032322770.1"/>
    </source>
</evidence>
<name>A0A8B8RZI5_CAMFR</name>
<dbReference type="GeneID" id="106729181"/>
<dbReference type="AlphaFoldDB" id="A0A8B8RZI5"/>
<dbReference type="RefSeq" id="XP_032322770.1">
    <property type="nucleotide sequence ID" value="XM_032466879.1"/>
</dbReference>
<protein>
    <submittedName>
        <fullName evidence="3 4">Pleckstrin homology-like domain family A member 3 isoform X1</fullName>
    </submittedName>
</protein>
<keyword evidence="2" id="KW-1185">Reference proteome</keyword>
<evidence type="ECO:0000313" key="3">
    <source>
        <dbReference type="RefSeq" id="XP_032322769.1"/>
    </source>
</evidence>
<dbReference type="Proteomes" id="UP000694856">
    <property type="component" value="Chromosome 23"/>
</dbReference>
<dbReference type="CTD" id="23612"/>
<gene>
    <name evidence="3 4 5" type="primary">PHLDA3</name>
</gene>
<evidence type="ECO:0000256" key="1">
    <source>
        <dbReference type="SAM" id="MobiDB-lite"/>
    </source>
</evidence>
<accession>A0A8B8RZI5</accession>
<organism evidence="2 3">
    <name type="scientific">Camelus ferus</name>
    <name type="common">Wild bactrian camel</name>
    <name type="synonym">Camelus bactrianus ferus</name>
    <dbReference type="NCBI Taxonomy" id="419612"/>
    <lineage>
        <taxon>Eukaryota</taxon>
        <taxon>Metazoa</taxon>
        <taxon>Chordata</taxon>
        <taxon>Craniata</taxon>
        <taxon>Vertebrata</taxon>
        <taxon>Euteleostomi</taxon>
        <taxon>Mammalia</taxon>
        <taxon>Eutheria</taxon>
        <taxon>Laurasiatheria</taxon>
        <taxon>Artiodactyla</taxon>
        <taxon>Tylopoda</taxon>
        <taxon>Camelidae</taxon>
        <taxon>Camelus</taxon>
    </lineage>
</organism>
<proteinExistence type="predicted"/>